<dbReference type="Gene3D" id="3.40.50.1110">
    <property type="entry name" value="SGNH hydrolase"/>
    <property type="match status" value="1"/>
</dbReference>
<gene>
    <name evidence="2" type="ORF">A2756_03380</name>
</gene>
<keyword evidence="1" id="KW-0732">Signal</keyword>
<feature type="signal peptide" evidence="1">
    <location>
        <begin position="1"/>
        <end position="22"/>
    </location>
</feature>
<dbReference type="STRING" id="1802115.A2756_03380"/>
<dbReference type="Proteomes" id="UP000177785">
    <property type="component" value="Unassembled WGS sequence"/>
</dbReference>
<comment type="caution">
    <text evidence="2">The sequence shown here is derived from an EMBL/GenBank/DDBJ whole genome shotgun (WGS) entry which is preliminary data.</text>
</comment>
<dbReference type="InterPro" id="IPR036514">
    <property type="entry name" value="SGNH_hydro_sf"/>
</dbReference>
<evidence type="ECO:0000313" key="2">
    <source>
        <dbReference type="EMBL" id="OGZ45138.1"/>
    </source>
</evidence>
<evidence type="ECO:0008006" key="4">
    <source>
        <dbReference type="Google" id="ProtNLM"/>
    </source>
</evidence>
<protein>
    <recommendedName>
        <fullName evidence="4">SGNH hydrolase-type esterase domain-containing protein</fullName>
    </recommendedName>
</protein>
<feature type="chain" id="PRO_5009582962" description="SGNH hydrolase-type esterase domain-containing protein" evidence="1">
    <location>
        <begin position="23"/>
        <end position="407"/>
    </location>
</feature>
<proteinExistence type="predicted"/>
<accession>A0A1G2G5M3</accession>
<sequence>MKKYLIFACKILIFISASLVTAELLLQVSEYTNLGQEDRQKHNYFRKVSVRVDNEWLDTTTGKNRFLPPFLVFSNKDPDDAERLRMVFEETKLPPSQSWTSYDFLQDKNRAEITSYSIRSNSLGFRGKEYPKEKARNTYRIIVLGSYDTFGHGVGDDETYAAYLEDELNKGSGEIHFEVWNGGRHAGTAIVGLARMTYEIFDYDPDLLILDYGTEDTSVFGDNFFPLAMRFPDTRISLIFRDTLRLVAPVVRKSILWSKLSVKYLNNKQAPKRVAQFQKLMRMMLLLARQNNTPVILVRQLNALPERAFRELLAADVFLFTTQYAFSKNPPTYPPPDEWKTGYWSKTWLGEIDEPGWLQNSTRKGTRFEFYPYRLDLLRLNALGQRTIGVELAQVIINDVLKTTKIK</sequence>
<evidence type="ECO:0000313" key="3">
    <source>
        <dbReference type="Proteomes" id="UP000177785"/>
    </source>
</evidence>
<name>A0A1G2G5M3_9BACT</name>
<dbReference type="EMBL" id="MHNL01000009">
    <property type="protein sequence ID" value="OGZ45138.1"/>
    <property type="molecule type" value="Genomic_DNA"/>
</dbReference>
<evidence type="ECO:0000256" key="1">
    <source>
        <dbReference type="SAM" id="SignalP"/>
    </source>
</evidence>
<dbReference type="SUPFAM" id="SSF52266">
    <property type="entry name" value="SGNH hydrolase"/>
    <property type="match status" value="1"/>
</dbReference>
<reference evidence="2 3" key="1">
    <citation type="journal article" date="2016" name="Nat. Commun.">
        <title>Thousands of microbial genomes shed light on interconnected biogeochemical processes in an aquifer system.</title>
        <authorList>
            <person name="Anantharaman K."/>
            <person name="Brown C.T."/>
            <person name="Hug L.A."/>
            <person name="Sharon I."/>
            <person name="Castelle C.J."/>
            <person name="Probst A.J."/>
            <person name="Thomas B.C."/>
            <person name="Singh A."/>
            <person name="Wilkins M.J."/>
            <person name="Karaoz U."/>
            <person name="Brodie E.L."/>
            <person name="Williams K.H."/>
            <person name="Hubbard S.S."/>
            <person name="Banfield J.F."/>
        </authorList>
    </citation>
    <scope>NUCLEOTIDE SEQUENCE [LARGE SCALE GENOMIC DNA]</scope>
</reference>
<organism evidence="2 3">
    <name type="scientific">Candidatus Ryanbacteria bacterium RIFCSPHIGHO2_01_FULL_48_27</name>
    <dbReference type="NCBI Taxonomy" id="1802115"/>
    <lineage>
        <taxon>Bacteria</taxon>
        <taxon>Candidatus Ryaniibacteriota</taxon>
    </lineage>
</organism>
<dbReference type="AlphaFoldDB" id="A0A1G2G5M3"/>